<accession>A0A164P7E1</accession>
<dbReference type="Proteomes" id="UP000076858">
    <property type="component" value="Unassembled WGS sequence"/>
</dbReference>
<dbReference type="OrthoDB" id="7444419at2759"/>
<sequence length="480" mass="54121">MRNVEIIKFAILYVDPANPSVSSIGTSASTSMISTTLSEKKSNHPTSTGFSEEMRKCDLQKTIQILQREVKLEATTMSVTESLNKALKSMGEQLSKLIDNSRITPNEIAYNTYLDLNAKIEGRETEKEVKKLHMRTTQNLVVEKDQRIPGRSQTLPTRHDVSTLSSLKTIENSAKYRRRLLTIILMVVVAKFWALYENEPESPRTLRFFYSCWKKFYRRKYATRSVNVYGTMYSVVWVRHDVVYGHIEIMDQRYLKDLVQIRTRRSQDAASLKTFAKRLHSAVHTAWKYVFESLPTSTPKDLIYDEGKPFKRPIVIPTSTIGYVSTMEGLELTAPSSPATAHHESRPKSKKKEAEIIEILRCLASNGRVHMLTSCTVFTSLTPAKRARKYSNPGGVNYASPASTYAGNVTDTFSVGGCTGSRHHTLLHGSKFIPLRKLANPQALSAPPSTAFLGTVTHLKTVKRRARLKILLVCIKVGEK</sequence>
<comment type="caution">
    <text evidence="1">The sequence shown here is derived from an EMBL/GenBank/DDBJ whole genome shotgun (WGS) entry which is preliminary data.</text>
</comment>
<proteinExistence type="predicted"/>
<name>A0A164P7E1_9CRUS</name>
<evidence type="ECO:0000313" key="1">
    <source>
        <dbReference type="EMBL" id="KZS06586.1"/>
    </source>
</evidence>
<evidence type="ECO:0000313" key="2">
    <source>
        <dbReference type="Proteomes" id="UP000076858"/>
    </source>
</evidence>
<gene>
    <name evidence="1" type="ORF">APZ42_029916</name>
</gene>
<protein>
    <submittedName>
        <fullName evidence="1">Uncharacterized protein</fullName>
    </submittedName>
</protein>
<dbReference type="AlphaFoldDB" id="A0A164P7E1"/>
<keyword evidence="2" id="KW-1185">Reference proteome</keyword>
<reference evidence="1 2" key="1">
    <citation type="submission" date="2016-03" db="EMBL/GenBank/DDBJ databases">
        <title>EvidentialGene: Evidence-directed Construction of Genes on Genomes.</title>
        <authorList>
            <person name="Gilbert D.G."/>
            <person name="Choi J.-H."/>
            <person name="Mockaitis K."/>
            <person name="Colbourne J."/>
            <person name="Pfrender M."/>
        </authorList>
    </citation>
    <scope>NUCLEOTIDE SEQUENCE [LARGE SCALE GENOMIC DNA]</scope>
    <source>
        <strain evidence="1 2">Xinb3</strain>
        <tissue evidence="1">Complete organism</tissue>
    </source>
</reference>
<dbReference type="EMBL" id="LRGB01002674">
    <property type="protein sequence ID" value="KZS06586.1"/>
    <property type="molecule type" value="Genomic_DNA"/>
</dbReference>
<organism evidence="1 2">
    <name type="scientific">Daphnia magna</name>
    <dbReference type="NCBI Taxonomy" id="35525"/>
    <lineage>
        <taxon>Eukaryota</taxon>
        <taxon>Metazoa</taxon>
        <taxon>Ecdysozoa</taxon>
        <taxon>Arthropoda</taxon>
        <taxon>Crustacea</taxon>
        <taxon>Branchiopoda</taxon>
        <taxon>Diplostraca</taxon>
        <taxon>Cladocera</taxon>
        <taxon>Anomopoda</taxon>
        <taxon>Daphniidae</taxon>
        <taxon>Daphnia</taxon>
    </lineage>
</organism>